<protein>
    <submittedName>
        <fullName evidence="2">Uncharacterized protein</fullName>
    </submittedName>
</protein>
<accession>A0A9P6FNP9</accession>
<feature type="region of interest" description="Disordered" evidence="1">
    <location>
        <begin position="1"/>
        <end position="24"/>
    </location>
</feature>
<feature type="compositionally biased region" description="Basic and acidic residues" evidence="1">
    <location>
        <begin position="178"/>
        <end position="192"/>
    </location>
</feature>
<dbReference type="AlphaFoldDB" id="A0A9P6FNP9"/>
<feature type="compositionally biased region" description="Pro residues" evidence="1">
    <location>
        <begin position="302"/>
        <end position="324"/>
    </location>
</feature>
<evidence type="ECO:0000313" key="2">
    <source>
        <dbReference type="EMBL" id="KAF9578797.1"/>
    </source>
</evidence>
<dbReference type="EMBL" id="JAABOA010003313">
    <property type="protein sequence ID" value="KAF9578797.1"/>
    <property type="molecule type" value="Genomic_DNA"/>
</dbReference>
<name>A0A9P6FNP9_9FUNG</name>
<keyword evidence="3" id="KW-1185">Reference proteome</keyword>
<feature type="region of interest" description="Disordered" evidence="1">
    <location>
        <begin position="286"/>
        <end position="331"/>
    </location>
</feature>
<feature type="compositionally biased region" description="Polar residues" evidence="1">
    <location>
        <begin position="104"/>
        <end position="113"/>
    </location>
</feature>
<dbReference type="Pfam" id="PF17254">
    <property type="entry name" value="DUF5321"/>
    <property type="match status" value="1"/>
</dbReference>
<dbReference type="Proteomes" id="UP000780801">
    <property type="component" value="Unassembled WGS sequence"/>
</dbReference>
<gene>
    <name evidence="2" type="ORF">BGW38_005236</name>
</gene>
<comment type="caution">
    <text evidence="2">The sequence shown here is derived from an EMBL/GenBank/DDBJ whole genome shotgun (WGS) entry which is preliminary data.</text>
</comment>
<feature type="compositionally biased region" description="Low complexity" evidence="1">
    <location>
        <begin position="157"/>
        <end position="175"/>
    </location>
</feature>
<dbReference type="OrthoDB" id="2253354at2759"/>
<feature type="compositionally biased region" description="Basic residues" evidence="1">
    <location>
        <begin position="12"/>
        <end position="24"/>
    </location>
</feature>
<evidence type="ECO:0000256" key="1">
    <source>
        <dbReference type="SAM" id="MobiDB-lite"/>
    </source>
</evidence>
<feature type="region of interest" description="Disordered" evidence="1">
    <location>
        <begin position="157"/>
        <end position="193"/>
    </location>
</feature>
<dbReference type="InterPro" id="IPR035213">
    <property type="entry name" value="DUF5321"/>
</dbReference>
<feature type="compositionally biased region" description="Low complexity" evidence="1">
    <location>
        <begin position="114"/>
        <end position="126"/>
    </location>
</feature>
<organism evidence="2 3">
    <name type="scientific">Lunasporangiospora selenospora</name>
    <dbReference type="NCBI Taxonomy" id="979761"/>
    <lineage>
        <taxon>Eukaryota</taxon>
        <taxon>Fungi</taxon>
        <taxon>Fungi incertae sedis</taxon>
        <taxon>Mucoromycota</taxon>
        <taxon>Mortierellomycotina</taxon>
        <taxon>Mortierellomycetes</taxon>
        <taxon>Mortierellales</taxon>
        <taxon>Mortierellaceae</taxon>
        <taxon>Lunasporangiospora</taxon>
    </lineage>
</organism>
<reference evidence="2" key="1">
    <citation type="journal article" date="2020" name="Fungal Divers.">
        <title>Resolving the Mortierellaceae phylogeny through synthesis of multi-gene phylogenetics and phylogenomics.</title>
        <authorList>
            <person name="Vandepol N."/>
            <person name="Liber J."/>
            <person name="Desiro A."/>
            <person name="Na H."/>
            <person name="Kennedy M."/>
            <person name="Barry K."/>
            <person name="Grigoriev I.V."/>
            <person name="Miller A.N."/>
            <person name="O'Donnell K."/>
            <person name="Stajich J.E."/>
            <person name="Bonito G."/>
        </authorList>
    </citation>
    <scope>NUCLEOTIDE SEQUENCE</scope>
    <source>
        <strain evidence="2">KOD1015</strain>
    </source>
</reference>
<evidence type="ECO:0000313" key="3">
    <source>
        <dbReference type="Proteomes" id="UP000780801"/>
    </source>
</evidence>
<proteinExistence type="predicted"/>
<feature type="region of interest" description="Disordered" evidence="1">
    <location>
        <begin position="70"/>
        <end position="126"/>
    </location>
</feature>
<sequence>MSHLGASWTRQIARHAKKSHSQTRWMHHAYPAPLPATRAAIPTQSSLSSPNCAFVSTQIRHSFSTTRIARFSSSASTHKDPKDQPDQPEPNNISGLFKRPPSDEASSSVHANQATSPSPTPAEASPIDLNTAENIQSIQQIIAELNLDPKTIQALNAAESQADPSSASESSSTTDGDSDQKSETQPPKDPKKQSRFWHYLMQIFFWSALGSVPVHMLLQKGENRELRERHEWKIAVLTDMRDKLRRGESIEEEEAMLSVGMDRAKREEHVDEKYFEELLKDAESQDFILSKNSKESSSSLPTPSPSPSTTPSPPVNITRKPPPPKSEKSYL</sequence>